<keyword evidence="2" id="KW-1185">Reference proteome</keyword>
<evidence type="ECO:0000313" key="1">
    <source>
        <dbReference type="EMBL" id="CAG8440352.1"/>
    </source>
</evidence>
<reference evidence="1" key="1">
    <citation type="submission" date="2021-06" db="EMBL/GenBank/DDBJ databases">
        <authorList>
            <person name="Kallberg Y."/>
            <person name="Tangrot J."/>
            <person name="Rosling A."/>
        </authorList>
    </citation>
    <scope>NUCLEOTIDE SEQUENCE</scope>
    <source>
        <strain evidence="1">28 12/20/2015</strain>
    </source>
</reference>
<gene>
    <name evidence="1" type="ORF">SPELUC_LOCUS127</name>
</gene>
<dbReference type="Proteomes" id="UP000789366">
    <property type="component" value="Unassembled WGS sequence"/>
</dbReference>
<proteinExistence type="predicted"/>
<organism evidence="1 2">
    <name type="scientific">Cetraspora pellucida</name>
    <dbReference type="NCBI Taxonomy" id="1433469"/>
    <lineage>
        <taxon>Eukaryota</taxon>
        <taxon>Fungi</taxon>
        <taxon>Fungi incertae sedis</taxon>
        <taxon>Mucoromycota</taxon>
        <taxon>Glomeromycotina</taxon>
        <taxon>Glomeromycetes</taxon>
        <taxon>Diversisporales</taxon>
        <taxon>Gigasporaceae</taxon>
        <taxon>Cetraspora</taxon>
    </lineage>
</organism>
<comment type="caution">
    <text evidence="1">The sequence shown here is derived from an EMBL/GenBank/DDBJ whole genome shotgun (WGS) entry which is preliminary data.</text>
</comment>
<name>A0ACA9JWU8_9GLOM</name>
<sequence>MDGFLLIDKPSGITSHKVIEIIRKKLNIKKVGHAGTLDPLTTGLLVIMLGKSTKLSNQLISQSKTYEVEMKLFCETDTGDITGRIVNQEKPRLFVVKQIQQILNHFNNYEYHQQPPRYSAIKIKGKKLYQYARQNIPVEIPLRLVKIKKIKLLNCSLAEGKIKLVVKCSKGTYIRSLVKDIAEKLGTVATVSQLRRISSGNFHINQALKLAEVKAEKIILREKDKKRVYASQLKTLNMDLKEEVEKKEQSESFLICPIRGPLRVRKYDAKGHYTEEYQRIRLIKYLLQKGYPKHQFLIEYAIPIGHKGHNTLRVDLVIKEQKKFICVAEVKKNYSKENKNSAIRHQLIPAMQIVNAKYGVYFDGTQNSRLLFRNNDGSLSIREFP</sequence>
<evidence type="ECO:0000313" key="2">
    <source>
        <dbReference type="Proteomes" id="UP000789366"/>
    </source>
</evidence>
<accession>A0ACA9JWU8</accession>
<protein>
    <submittedName>
        <fullName evidence="1">11897_t:CDS:1</fullName>
    </submittedName>
</protein>
<dbReference type="EMBL" id="CAJVPW010000033">
    <property type="protein sequence ID" value="CAG8440352.1"/>
    <property type="molecule type" value="Genomic_DNA"/>
</dbReference>